<dbReference type="GO" id="GO:0005886">
    <property type="term" value="C:plasma membrane"/>
    <property type="evidence" value="ECO:0007669"/>
    <property type="project" value="TreeGrafter"/>
</dbReference>
<dbReference type="Proteomes" id="UP000010847">
    <property type="component" value="Chromosome"/>
</dbReference>
<dbReference type="InterPro" id="IPR050469">
    <property type="entry name" value="Diguanylate_Cyclase"/>
</dbReference>
<evidence type="ECO:0000313" key="2">
    <source>
        <dbReference type="EMBL" id="AHF07948.1"/>
    </source>
</evidence>
<dbReference type="PROSITE" id="PS50887">
    <property type="entry name" value="GGDEF"/>
    <property type="match status" value="1"/>
</dbReference>
<dbReference type="NCBIfam" id="TIGR00254">
    <property type="entry name" value="GGDEF"/>
    <property type="match status" value="1"/>
</dbReference>
<dbReference type="GO" id="GO:0052621">
    <property type="term" value="F:diguanylate cyclase activity"/>
    <property type="evidence" value="ECO:0007669"/>
    <property type="project" value="TreeGrafter"/>
</dbReference>
<evidence type="ECO:0000313" key="3">
    <source>
        <dbReference type="Proteomes" id="UP000010847"/>
    </source>
</evidence>
<dbReference type="KEGG" id="dmt:DESME_13605"/>
<gene>
    <name evidence="2" type="ORF">DESME_13605</name>
</gene>
<dbReference type="CDD" id="cd01949">
    <property type="entry name" value="GGDEF"/>
    <property type="match status" value="1"/>
</dbReference>
<dbReference type="PANTHER" id="PTHR45138:SF9">
    <property type="entry name" value="DIGUANYLATE CYCLASE DGCM-RELATED"/>
    <property type="match status" value="1"/>
</dbReference>
<dbReference type="InterPro" id="IPR000160">
    <property type="entry name" value="GGDEF_dom"/>
</dbReference>
<name>W0EEK1_9FIRM</name>
<sequence length="170" mass="19480">MKKLYFGAHNDALTGLYNRRYFNYKLDDEISRIKRTQSVFSLILIDIDNFKKVNDTNGHLMGDEILKKLSCILKQSMRSIDIVARWGGEEFAIILPETDLNGARTFAERLRKTVEKYDFGLQVTISLGIVSTCDDLTLDELLTQADEALYTAKEKKNKVVAYSKFGYCET</sequence>
<dbReference type="FunFam" id="3.30.70.270:FF:000001">
    <property type="entry name" value="Diguanylate cyclase domain protein"/>
    <property type="match status" value="1"/>
</dbReference>
<proteinExistence type="predicted"/>
<dbReference type="SUPFAM" id="SSF55073">
    <property type="entry name" value="Nucleotide cyclase"/>
    <property type="match status" value="1"/>
</dbReference>
<dbReference type="Gene3D" id="3.30.70.270">
    <property type="match status" value="1"/>
</dbReference>
<feature type="domain" description="GGDEF" evidence="1">
    <location>
        <begin position="38"/>
        <end position="164"/>
    </location>
</feature>
<dbReference type="InterPro" id="IPR043128">
    <property type="entry name" value="Rev_trsase/Diguanyl_cyclase"/>
</dbReference>
<dbReference type="Pfam" id="PF00990">
    <property type="entry name" value="GGDEF"/>
    <property type="match status" value="1"/>
</dbReference>
<dbReference type="AlphaFoldDB" id="W0EEK1"/>
<dbReference type="PANTHER" id="PTHR45138">
    <property type="entry name" value="REGULATORY COMPONENTS OF SENSORY TRANSDUCTION SYSTEM"/>
    <property type="match status" value="1"/>
</dbReference>
<evidence type="ECO:0000259" key="1">
    <source>
        <dbReference type="PROSITE" id="PS50887"/>
    </source>
</evidence>
<dbReference type="HOGENOM" id="CLU_000445_11_16_9"/>
<reference evidence="2 3" key="1">
    <citation type="submission" date="2013-12" db="EMBL/GenBank/DDBJ databases">
        <authorList>
            <consortium name="DOE Joint Genome Institute"/>
            <person name="Smidt H."/>
            <person name="Huntemann M."/>
            <person name="Han J."/>
            <person name="Chen A."/>
            <person name="Kyrpides N."/>
            <person name="Mavromatis K."/>
            <person name="Markowitz V."/>
            <person name="Palaniappan K."/>
            <person name="Ivanova N."/>
            <person name="Schaumberg A."/>
            <person name="Pati A."/>
            <person name="Liolios K."/>
            <person name="Nordberg H.P."/>
            <person name="Cantor M.N."/>
            <person name="Hua S.X."/>
            <person name="Woyke T."/>
        </authorList>
    </citation>
    <scope>NUCLEOTIDE SEQUENCE [LARGE SCALE GENOMIC DNA]</scope>
    <source>
        <strain evidence="3">DSM 15288</strain>
    </source>
</reference>
<dbReference type="EMBL" id="CP007032">
    <property type="protein sequence ID" value="AHF07948.1"/>
    <property type="molecule type" value="Genomic_DNA"/>
</dbReference>
<protein>
    <submittedName>
        <fullName evidence="2">Diguanylate cyclase</fullName>
    </submittedName>
</protein>
<dbReference type="STRING" id="871968.DESME_13605"/>
<dbReference type="InterPro" id="IPR029787">
    <property type="entry name" value="Nucleotide_cyclase"/>
</dbReference>
<accession>W0EEK1</accession>
<dbReference type="GO" id="GO:0043709">
    <property type="term" value="P:cell adhesion involved in single-species biofilm formation"/>
    <property type="evidence" value="ECO:0007669"/>
    <property type="project" value="TreeGrafter"/>
</dbReference>
<dbReference type="SMART" id="SM00267">
    <property type="entry name" value="GGDEF"/>
    <property type="match status" value="1"/>
</dbReference>
<dbReference type="eggNOG" id="COG2199">
    <property type="taxonomic scope" value="Bacteria"/>
</dbReference>
<organism evidence="2 3">
    <name type="scientific">Desulfitobacterium metallireducens DSM 15288</name>
    <dbReference type="NCBI Taxonomy" id="871968"/>
    <lineage>
        <taxon>Bacteria</taxon>
        <taxon>Bacillati</taxon>
        <taxon>Bacillota</taxon>
        <taxon>Clostridia</taxon>
        <taxon>Eubacteriales</taxon>
        <taxon>Desulfitobacteriaceae</taxon>
        <taxon>Desulfitobacterium</taxon>
    </lineage>
</organism>
<dbReference type="GO" id="GO:1902201">
    <property type="term" value="P:negative regulation of bacterial-type flagellum-dependent cell motility"/>
    <property type="evidence" value="ECO:0007669"/>
    <property type="project" value="TreeGrafter"/>
</dbReference>
<keyword evidence="3" id="KW-1185">Reference proteome</keyword>